<proteinExistence type="predicted"/>
<keyword evidence="1" id="KW-0812">Transmembrane</keyword>
<gene>
    <name evidence="2" type="ORF">LNAOJCKE_4790</name>
</gene>
<evidence type="ECO:0000313" key="2">
    <source>
        <dbReference type="EMBL" id="GJE67558.1"/>
    </source>
</evidence>
<keyword evidence="1" id="KW-0472">Membrane</keyword>
<reference evidence="2" key="2">
    <citation type="submission" date="2021-08" db="EMBL/GenBank/DDBJ databases">
        <authorList>
            <person name="Tani A."/>
            <person name="Ola A."/>
            <person name="Ogura Y."/>
            <person name="Katsura K."/>
            <person name="Hayashi T."/>
        </authorList>
    </citation>
    <scope>NUCLEOTIDE SEQUENCE</scope>
    <source>
        <strain evidence="2">NBRC 15686</strain>
    </source>
</reference>
<evidence type="ECO:0000313" key="3">
    <source>
        <dbReference type="Proteomes" id="UP001055039"/>
    </source>
</evidence>
<keyword evidence="3" id="KW-1185">Reference proteome</keyword>
<accession>A0ABQ4UK18</accession>
<dbReference type="EMBL" id="BPRC01000029">
    <property type="protein sequence ID" value="GJE67558.1"/>
    <property type="molecule type" value="Genomic_DNA"/>
</dbReference>
<dbReference type="Proteomes" id="UP001055039">
    <property type="component" value="Unassembled WGS sequence"/>
</dbReference>
<evidence type="ECO:0008006" key="4">
    <source>
        <dbReference type="Google" id="ProtNLM"/>
    </source>
</evidence>
<comment type="caution">
    <text evidence="2">The sequence shown here is derived from an EMBL/GenBank/DDBJ whole genome shotgun (WGS) entry which is preliminary data.</text>
</comment>
<keyword evidence="1" id="KW-1133">Transmembrane helix</keyword>
<dbReference type="RefSeq" id="WP_238228511.1">
    <property type="nucleotide sequence ID" value="NZ_BAAADH010000023.1"/>
</dbReference>
<feature type="transmembrane region" description="Helical" evidence="1">
    <location>
        <begin position="6"/>
        <end position="29"/>
    </location>
</feature>
<name>A0ABQ4UK18_9HYPH</name>
<organism evidence="2 3">
    <name type="scientific">Methylorubrum aminovorans</name>
    <dbReference type="NCBI Taxonomy" id="269069"/>
    <lineage>
        <taxon>Bacteria</taxon>
        <taxon>Pseudomonadati</taxon>
        <taxon>Pseudomonadota</taxon>
        <taxon>Alphaproteobacteria</taxon>
        <taxon>Hyphomicrobiales</taxon>
        <taxon>Methylobacteriaceae</taxon>
        <taxon>Methylorubrum</taxon>
    </lineage>
</organism>
<evidence type="ECO:0000256" key="1">
    <source>
        <dbReference type="SAM" id="Phobius"/>
    </source>
</evidence>
<protein>
    <recommendedName>
        <fullName evidence="4">Heme exporter protein D</fullName>
    </recommendedName>
</protein>
<reference evidence="2" key="1">
    <citation type="journal article" date="2021" name="Front. Microbiol.">
        <title>Comprehensive Comparative Genomics and Phenotyping of Methylobacterium Species.</title>
        <authorList>
            <person name="Alessa O."/>
            <person name="Ogura Y."/>
            <person name="Fujitani Y."/>
            <person name="Takami H."/>
            <person name="Hayashi T."/>
            <person name="Sahin N."/>
            <person name="Tani A."/>
        </authorList>
    </citation>
    <scope>NUCLEOTIDE SEQUENCE</scope>
    <source>
        <strain evidence="2">NBRC 15686</strain>
    </source>
</reference>
<sequence length="52" mass="5721">MAETAPLFAMAAAALVWAAIAAVMLAFAIHQARKYLRRRPALNREETDRHGA</sequence>